<reference evidence="4 7" key="2">
    <citation type="submission" date="2017-10" db="EMBL/GenBank/DDBJ databases">
        <title>Draft genome sequences of Aggregatibacter actinomycetemcomitans strains 310a and 310b.</title>
        <authorList>
            <person name="May A.C."/>
            <person name="Ohta H."/>
            <person name="Maeda H."/>
            <person name="Kokeguchi S."/>
            <person name="Cugini C."/>
        </authorList>
    </citation>
    <scope>NUCLEOTIDE SEQUENCE [LARGE SCALE GENOMIC DNA]</scope>
    <source>
        <strain evidence="4 7">310b</strain>
    </source>
</reference>
<evidence type="ECO:0000313" key="4">
    <source>
        <dbReference type="EMBL" id="PHO20440.1"/>
    </source>
</evidence>
<accession>A0A142FZE6</accession>
<proteinExistence type="inferred from homology"/>
<dbReference type="OMA" id="MIDFSPM"/>
<reference evidence="5 8" key="3">
    <citation type="submission" date="2019-08" db="EMBL/GenBank/DDBJ databases">
        <title>Whole genome sequencing of Aggregatibacter actinomycetemcomitans cultured from blood stream infections in Denmark reveals a novel phylogenetic lineage expressing serotype a membrane O polysaccharide.</title>
        <authorList>
            <person name="Nedergaard S."/>
            <person name="Kobel C.M."/>
            <person name="Nielsen M.B."/>
            <person name="Moeller R.T."/>
            <person name="Jensen A.B."/>
            <person name="Noerskov-Lauritsen N."/>
        </authorList>
    </citation>
    <scope>NUCLEOTIDE SEQUENCE [LARGE SCALE GENOMIC DNA]</scope>
    <source>
        <strain evidence="5 8">PN_563</strain>
    </source>
</reference>
<evidence type="ECO:0000313" key="5">
    <source>
        <dbReference type="EMBL" id="TYA38936.1"/>
    </source>
</evidence>
<feature type="transmembrane region" description="Helical" evidence="2">
    <location>
        <begin position="54"/>
        <end position="75"/>
    </location>
</feature>
<feature type="transmembrane region" description="Helical" evidence="2">
    <location>
        <begin position="148"/>
        <end position="169"/>
    </location>
</feature>
<organism evidence="5 8">
    <name type="scientific">Aggregatibacter actinomycetemcomitans</name>
    <name type="common">Actinobacillus actinomycetemcomitans</name>
    <name type="synonym">Haemophilus actinomycetemcomitans</name>
    <dbReference type="NCBI Taxonomy" id="714"/>
    <lineage>
        <taxon>Bacteria</taxon>
        <taxon>Pseudomonadati</taxon>
        <taxon>Pseudomonadota</taxon>
        <taxon>Gammaproteobacteria</taxon>
        <taxon>Pasteurellales</taxon>
        <taxon>Pasteurellaceae</taxon>
        <taxon>Aggregatibacter</taxon>
    </lineage>
</organism>
<dbReference type="Pfam" id="PF02325">
    <property type="entry name" value="CCB3_YggT"/>
    <property type="match status" value="2"/>
</dbReference>
<dbReference type="InterPro" id="IPR003425">
    <property type="entry name" value="CCB3/YggT"/>
</dbReference>
<evidence type="ECO:0000313" key="7">
    <source>
        <dbReference type="Proteomes" id="UP000226080"/>
    </source>
</evidence>
<protein>
    <submittedName>
        <fullName evidence="5">YggT family protein</fullName>
    </submittedName>
</protein>
<dbReference type="RefSeq" id="WP_005540756.1">
    <property type="nucleotide sequence ID" value="NZ_CP012959.1"/>
</dbReference>
<dbReference type="PANTHER" id="PTHR33219">
    <property type="entry name" value="YLMG HOMOLOG PROTEIN 2, CHLOROPLASTIC"/>
    <property type="match status" value="1"/>
</dbReference>
<dbReference type="eggNOG" id="COG0762">
    <property type="taxonomic scope" value="Bacteria"/>
</dbReference>
<dbReference type="GO" id="GO:0016020">
    <property type="term" value="C:membrane"/>
    <property type="evidence" value="ECO:0007669"/>
    <property type="project" value="InterPro"/>
</dbReference>
<dbReference type="OrthoDB" id="9806665at2"/>
<feature type="transmembrane region" description="Helical" evidence="2">
    <location>
        <begin position="7"/>
        <end position="25"/>
    </location>
</feature>
<sequence>MNSIQFLIATAISVYSFILILRTWFQLAGVDFYNPLSQALVKATQPVVVPLSKLAPTVKGVNTAALLACFILGLVKFPLLNLFGTIGAASLFEYAIIGVLSVVHSIGEAIFYVLLVGAILSWFNRGAGQTQYLLYQLSEPVLRPVRKILPNTGMIDFSPMVVVFVLYLLNRVLYDMFGGLWVAAAF</sequence>
<keyword evidence="7" id="KW-1185">Reference proteome</keyword>
<dbReference type="Proteomes" id="UP000323012">
    <property type="component" value="Unassembled WGS sequence"/>
</dbReference>
<dbReference type="EMBL" id="VSED01000013">
    <property type="protein sequence ID" value="TYA38936.1"/>
    <property type="molecule type" value="Genomic_DNA"/>
</dbReference>
<dbReference type="Proteomes" id="UP000072236">
    <property type="component" value="Chromosome"/>
</dbReference>
<evidence type="ECO:0000256" key="2">
    <source>
        <dbReference type="SAM" id="Phobius"/>
    </source>
</evidence>
<reference evidence="3 6" key="1">
    <citation type="submission" date="2015-10" db="EMBL/GenBank/DDBJ databases">
        <title>Tn-seq of a polymicrobial infection.</title>
        <authorList>
            <person name="Stacy A."/>
            <person name="Rumbaugh K.P."/>
            <person name="Whiteley M."/>
        </authorList>
    </citation>
    <scope>NUCLEOTIDE SEQUENCE [LARGE SCALE GENOMIC DNA]</scope>
    <source>
        <strain evidence="3 6">624</strain>
    </source>
</reference>
<evidence type="ECO:0000313" key="8">
    <source>
        <dbReference type="Proteomes" id="UP000323012"/>
    </source>
</evidence>
<evidence type="ECO:0000256" key="1">
    <source>
        <dbReference type="ARBA" id="ARBA00010894"/>
    </source>
</evidence>
<evidence type="ECO:0000313" key="3">
    <source>
        <dbReference type="EMBL" id="AMQ93776.1"/>
    </source>
</evidence>
<dbReference type="EMBL" id="PCGW01000011">
    <property type="protein sequence ID" value="PHO20440.1"/>
    <property type="molecule type" value="Genomic_DNA"/>
</dbReference>
<dbReference type="Proteomes" id="UP000226080">
    <property type="component" value="Unassembled WGS sequence"/>
</dbReference>
<dbReference type="PANTHER" id="PTHR33219:SF14">
    <property type="entry name" value="PROTEIN COFACTOR ASSEMBLY OF COMPLEX C SUBUNIT B CCB3, CHLOROPLASTIC-RELATED"/>
    <property type="match status" value="1"/>
</dbReference>
<keyword evidence="2" id="KW-0812">Transmembrane</keyword>
<keyword evidence="2" id="KW-1133">Transmembrane helix</keyword>
<keyword evidence="2" id="KW-0472">Membrane</keyword>
<comment type="similarity">
    <text evidence="1">Belongs to the YggT family.</text>
</comment>
<dbReference type="EMBL" id="CP012959">
    <property type="protein sequence ID" value="AMQ93776.1"/>
    <property type="molecule type" value="Genomic_DNA"/>
</dbReference>
<name>A0A142FZE6_AGGAC</name>
<evidence type="ECO:0000313" key="6">
    <source>
        <dbReference type="Proteomes" id="UP000072236"/>
    </source>
</evidence>
<dbReference type="AlphaFoldDB" id="A0A142FZE6"/>
<dbReference type="KEGG" id="aact:ACT75_04175"/>
<gene>
    <name evidence="3" type="ORF">ACT75_04175</name>
    <name evidence="4" type="ORF">CQR80_06700</name>
    <name evidence="5" type="ORF">FXB79_05925</name>
</gene>